<dbReference type="SUPFAM" id="SSF50249">
    <property type="entry name" value="Nucleic acid-binding proteins"/>
    <property type="match status" value="1"/>
</dbReference>
<evidence type="ECO:0000256" key="2">
    <source>
        <dbReference type="ARBA" id="ARBA00020989"/>
    </source>
</evidence>
<dbReference type="InterPro" id="IPR001253">
    <property type="entry name" value="TIF_eIF-1A"/>
</dbReference>
<feature type="region of interest" description="Disordered" evidence="6">
    <location>
        <begin position="138"/>
        <end position="182"/>
    </location>
</feature>
<feature type="compositionally biased region" description="Acidic residues" evidence="6">
    <location>
        <begin position="164"/>
        <end position="182"/>
    </location>
</feature>
<feature type="compositionally biased region" description="Acidic residues" evidence="6">
    <location>
        <begin position="143"/>
        <end position="152"/>
    </location>
</feature>
<dbReference type="GO" id="GO:0005634">
    <property type="term" value="C:nucleus"/>
    <property type="evidence" value="ECO:0007669"/>
    <property type="project" value="TreeGrafter"/>
</dbReference>
<reference evidence="8 9" key="1">
    <citation type="journal article" date="2024" name="BMC Genomics">
        <title>Genome assembly of redclaw crayfish (Cherax quadricarinatus) provides insights into its immune adaptation and hypoxia tolerance.</title>
        <authorList>
            <person name="Liu Z."/>
            <person name="Zheng J."/>
            <person name="Li H."/>
            <person name="Fang K."/>
            <person name="Wang S."/>
            <person name="He J."/>
            <person name="Zhou D."/>
            <person name="Weng S."/>
            <person name="Chi M."/>
            <person name="Gu Z."/>
            <person name="He J."/>
            <person name="Li F."/>
            <person name="Wang M."/>
        </authorList>
    </citation>
    <scope>NUCLEOTIDE SEQUENCE [LARGE SCALE GENOMIC DNA]</scope>
    <source>
        <strain evidence="8">ZL_2023a</strain>
    </source>
</reference>
<gene>
    <name evidence="8" type="ORF">OTU49_000137</name>
</gene>
<feature type="domain" description="S1-like" evidence="7">
    <location>
        <begin position="15"/>
        <end position="99"/>
    </location>
</feature>
<name>A0AAW0XQY0_CHEQU</name>
<dbReference type="InterPro" id="IPR006196">
    <property type="entry name" value="RNA-binding_domain_S1_IF1"/>
</dbReference>
<dbReference type="GO" id="GO:0003743">
    <property type="term" value="F:translation initiation factor activity"/>
    <property type="evidence" value="ECO:0007669"/>
    <property type="project" value="UniProtKB-UniRule"/>
</dbReference>
<evidence type="ECO:0000256" key="1">
    <source>
        <dbReference type="ARBA" id="ARBA00007340"/>
    </source>
</evidence>
<evidence type="ECO:0000256" key="6">
    <source>
        <dbReference type="SAM" id="MobiDB-lite"/>
    </source>
</evidence>
<proteinExistence type="inferred from homology"/>
<keyword evidence="9" id="KW-1185">Reference proteome</keyword>
<protein>
    <recommendedName>
        <fullName evidence="2">Probable RNA-binding protein EIF1AD</fullName>
    </recommendedName>
    <alternativeName>
        <fullName evidence="4">Eukaryotic translation initiation factor 1A domain-containing protein</fullName>
    </alternativeName>
</protein>
<comment type="caution">
    <text evidence="8">The sequence shown here is derived from an EMBL/GenBank/DDBJ whole genome shotgun (WGS) entry which is preliminary data.</text>
</comment>
<dbReference type="SMART" id="SM00652">
    <property type="entry name" value="eIF1a"/>
    <property type="match status" value="1"/>
</dbReference>
<dbReference type="InterPro" id="IPR039294">
    <property type="entry name" value="EIF1AD"/>
</dbReference>
<accession>A0AAW0XQY0</accession>
<evidence type="ECO:0000256" key="3">
    <source>
        <dbReference type="ARBA" id="ARBA00022884"/>
    </source>
</evidence>
<evidence type="ECO:0000259" key="7">
    <source>
        <dbReference type="PROSITE" id="PS50832"/>
    </source>
</evidence>
<evidence type="ECO:0000256" key="4">
    <source>
        <dbReference type="ARBA" id="ARBA00031998"/>
    </source>
</evidence>
<dbReference type="PANTHER" id="PTHR21641">
    <property type="entry name" value="TRANSLATION INITIATION FACTOR-RELATED"/>
    <property type="match status" value="1"/>
</dbReference>
<dbReference type="AlphaFoldDB" id="A0AAW0XQY0"/>
<sequence length="182" mass="21040">MSPAYSHKEKMSSTTKKKHVERELCEDFSLPGEHQSIVRVVRPRGNNLHQVVTADGEEFLASMPLKFRKHVWIKRGDFVVTEPIPEGNKVRAEIVRILMKDQIHYIMQNNKWPSGFVEHSDEEKESAILDSLERFKMTKASESDTESDDDLLMENTNRQMVYVEESDSGDSDDDENLNDDIK</sequence>
<dbReference type="PANTHER" id="PTHR21641:SF0">
    <property type="entry name" value="RNA-BINDING PROTEIN EIF1AD-RELATED"/>
    <property type="match status" value="1"/>
</dbReference>
<keyword evidence="5" id="KW-0648">Protein biosynthesis</keyword>
<dbReference type="Pfam" id="PF01176">
    <property type="entry name" value="eIF-1a"/>
    <property type="match status" value="1"/>
</dbReference>
<evidence type="ECO:0000313" key="8">
    <source>
        <dbReference type="EMBL" id="KAK8745340.1"/>
    </source>
</evidence>
<keyword evidence="3" id="KW-0694">RNA-binding</keyword>
<evidence type="ECO:0000256" key="5">
    <source>
        <dbReference type="PROSITE-ProRule" id="PRU00181"/>
    </source>
</evidence>
<dbReference type="EMBL" id="JARKIK010000019">
    <property type="protein sequence ID" value="KAK8745340.1"/>
    <property type="molecule type" value="Genomic_DNA"/>
</dbReference>
<dbReference type="InterPro" id="IPR012340">
    <property type="entry name" value="NA-bd_OB-fold"/>
</dbReference>
<dbReference type="Proteomes" id="UP001445076">
    <property type="component" value="Unassembled WGS sequence"/>
</dbReference>
<organism evidence="8 9">
    <name type="scientific">Cherax quadricarinatus</name>
    <name type="common">Australian red claw crayfish</name>
    <dbReference type="NCBI Taxonomy" id="27406"/>
    <lineage>
        <taxon>Eukaryota</taxon>
        <taxon>Metazoa</taxon>
        <taxon>Ecdysozoa</taxon>
        <taxon>Arthropoda</taxon>
        <taxon>Crustacea</taxon>
        <taxon>Multicrustacea</taxon>
        <taxon>Malacostraca</taxon>
        <taxon>Eumalacostraca</taxon>
        <taxon>Eucarida</taxon>
        <taxon>Decapoda</taxon>
        <taxon>Pleocyemata</taxon>
        <taxon>Astacidea</taxon>
        <taxon>Parastacoidea</taxon>
        <taxon>Parastacidae</taxon>
        <taxon>Cherax</taxon>
    </lineage>
</organism>
<dbReference type="PROSITE" id="PS50832">
    <property type="entry name" value="S1_IF1_TYPE"/>
    <property type="match status" value="1"/>
</dbReference>
<evidence type="ECO:0000313" key="9">
    <source>
        <dbReference type="Proteomes" id="UP001445076"/>
    </source>
</evidence>
<dbReference type="Gene3D" id="2.40.50.140">
    <property type="entry name" value="Nucleic acid-binding proteins"/>
    <property type="match status" value="1"/>
</dbReference>
<dbReference type="GO" id="GO:0003723">
    <property type="term" value="F:RNA binding"/>
    <property type="evidence" value="ECO:0007669"/>
    <property type="project" value="UniProtKB-KW"/>
</dbReference>
<comment type="similarity">
    <text evidence="1">Belongs to the EIF1AD family.</text>
</comment>
<keyword evidence="5" id="KW-0396">Initiation factor</keyword>